<evidence type="ECO:0000313" key="6">
    <source>
        <dbReference type="Proteomes" id="UP001597044"/>
    </source>
</evidence>
<dbReference type="Proteomes" id="UP001597044">
    <property type="component" value="Unassembled WGS sequence"/>
</dbReference>
<gene>
    <name evidence="5" type="primary">modA</name>
    <name evidence="5" type="ORF">ACFQ0F_01405</name>
</gene>
<dbReference type="Pfam" id="PF13531">
    <property type="entry name" value="SBP_bac_11"/>
    <property type="match status" value="1"/>
</dbReference>
<protein>
    <submittedName>
        <fullName evidence="5">Molybdate ABC transporter substrate-binding protein</fullName>
    </submittedName>
</protein>
<evidence type="ECO:0000256" key="1">
    <source>
        <dbReference type="ARBA" id="ARBA00009175"/>
    </source>
</evidence>
<dbReference type="InterPro" id="IPR050682">
    <property type="entry name" value="ModA/WtpA"/>
</dbReference>
<proteinExistence type="inferred from homology"/>
<dbReference type="PANTHER" id="PTHR30632">
    <property type="entry name" value="MOLYBDATE-BINDING PERIPLASMIC PROTEIN"/>
    <property type="match status" value="1"/>
</dbReference>
<keyword evidence="6" id="KW-1185">Reference proteome</keyword>
<evidence type="ECO:0000256" key="4">
    <source>
        <dbReference type="SAM" id="SignalP"/>
    </source>
</evidence>
<sequence>MNSRLAFLCVSLLLWAQPALTRAETITVAVAANFAPTLRLLAERFQHEQAHQIRVVTGSSGLLAAQILHGAPYDLFYSADTSKPQALIEAGLAPVQNRYTYAIGRLVLWSSQAKLIDAQGRVLHTDFQRLALANPKLAPYGLAALDVLTALKLSDAMRTRWVMGENIAQTYQFVATGNADLGFIALAQWQAEPNTGSHWLVPSTLHRAIRQDALLLHDTPANRAFWQFMRSAAAQEQIRRAGYDTPEIRP</sequence>
<evidence type="ECO:0000256" key="2">
    <source>
        <dbReference type="ARBA" id="ARBA00022723"/>
    </source>
</evidence>
<dbReference type="PIRSF" id="PIRSF004846">
    <property type="entry name" value="ModA"/>
    <property type="match status" value="1"/>
</dbReference>
<organism evidence="5 6">
    <name type="scientific">Paraperlucidibaca wandonensis</name>
    <dbReference type="NCBI Taxonomy" id="1268273"/>
    <lineage>
        <taxon>Bacteria</taxon>
        <taxon>Pseudomonadati</taxon>
        <taxon>Pseudomonadota</taxon>
        <taxon>Gammaproteobacteria</taxon>
        <taxon>Moraxellales</taxon>
        <taxon>Moraxellaceae</taxon>
        <taxon>Paraperlucidibaca</taxon>
    </lineage>
</organism>
<dbReference type="NCBIfam" id="TIGR01256">
    <property type="entry name" value="modA"/>
    <property type="match status" value="1"/>
</dbReference>
<dbReference type="RefSeq" id="WP_379068280.1">
    <property type="nucleotide sequence ID" value="NZ_JBHTIT010000001.1"/>
</dbReference>
<name>A0ABW3HC47_9GAMM</name>
<dbReference type="Gene3D" id="3.40.190.10">
    <property type="entry name" value="Periplasmic binding protein-like II"/>
    <property type="match status" value="2"/>
</dbReference>
<dbReference type="InterPro" id="IPR044084">
    <property type="entry name" value="AvModA-like_subst-bd"/>
</dbReference>
<keyword evidence="3 4" id="KW-0732">Signal</keyword>
<reference evidence="6" key="1">
    <citation type="journal article" date="2019" name="Int. J. Syst. Evol. Microbiol.">
        <title>The Global Catalogue of Microorganisms (GCM) 10K type strain sequencing project: providing services to taxonomists for standard genome sequencing and annotation.</title>
        <authorList>
            <consortium name="The Broad Institute Genomics Platform"/>
            <consortium name="The Broad Institute Genome Sequencing Center for Infectious Disease"/>
            <person name="Wu L."/>
            <person name="Ma J."/>
        </authorList>
    </citation>
    <scope>NUCLEOTIDE SEQUENCE [LARGE SCALE GENOMIC DNA]</scope>
    <source>
        <strain evidence="6">CCUG 63419</strain>
    </source>
</reference>
<keyword evidence="2" id="KW-0479">Metal-binding</keyword>
<dbReference type="CDD" id="cd13539">
    <property type="entry name" value="PBP2_AvModA"/>
    <property type="match status" value="1"/>
</dbReference>
<dbReference type="SUPFAM" id="SSF53850">
    <property type="entry name" value="Periplasmic binding protein-like II"/>
    <property type="match status" value="1"/>
</dbReference>
<feature type="chain" id="PRO_5047108424" evidence="4">
    <location>
        <begin position="22"/>
        <end position="250"/>
    </location>
</feature>
<evidence type="ECO:0000313" key="5">
    <source>
        <dbReference type="EMBL" id="MFD0949061.1"/>
    </source>
</evidence>
<accession>A0ABW3HC47</accession>
<dbReference type="InterPro" id="IPR005950">
    <property type="entry name" value="ModA"/>
</dbReference>
<comment type="caution">
    <text evidence="5">The sequence shown here is derived from an EMBL/GenBank/DDBJ whole genome shotgun (WGS) entry which is preliminary data.</text>
</comment>
<comment type="similarity">
    <text evidence="1">Belongs to the bacterial solute-binding protein ModA family.</text>
</comment>
<dbReference type="EMBL" id="JBHTIT010000001">
    <property type="protein sequence ID" value="MFD0949061.1"/>
    <property type="molecule type" value="Genomic_DNA"/>
</dbReference>
<dbReference type="PANTHER" id="PTHR30632:SF14">
    <property type="entry name" value="TUNGSTATE_MOLYBDATE_CHROMATE-BINDING PROTEIN MODA"/>
    <property type="match status" value="1"/>
</dbReference>
<evidence type="ECO:0000256" key="3">
    <source>
        <dbReference type="ARBA" id="ARBA00022729"/>
    </source>
</evidence>
<feature type="signal peptide" evidence="4">
    <location>
        <begin position="1"/>
        <end position="21"/>
    </location>
</feature>